<dbReference type="InterPro" id="IPR013320">
    <property type="entry name" value="ConA-like_dom_sf"/>
</dbReference>
<evidence type="ECO:0000256" key="2">
    <source>
        <dbReference type="SAM" id="SignalP"/>
    </source>
</evidence>
<evidence type="ECO:0000259" key="3">
    <source>
        <dbReference type="PROSITE" id="PS51762"/>
    </source>
</evidence>
<dbReference type="GO" id="GO:0009251">
    <property type="term" value="P:glucan catabolic process"/>
    <property type="evidence" value="ECO:0007669"/>
    <property type="project" value="TreeGrafter"/>
</dbReference>
<dbReference type="InterPro" id="IPR000757">
    <property type="entry name" value="Beta-glucanase-like"/>
</dbReference>
<dbReference type="Proteomes" id="UP000703269">
    <property type="component" value="Unassembled WGS sequence"/>
</dbReference>
<evidence type="ECO:0000313" key="4">
    <source>
        <dbReference type="EMBL" id="GJE99867.1"/>
    </source>
</evidence>
<dbReference type="OrthoDB" id="192832at2759"/>
<dbReference type="AlphaFoldDB" id="A0A9P3LN26"/>
<feature type="compositionally biased region" description="Low complexity" evidence="1">
    <location>
        <begin position="338"/>
        <end position="348"/>
    </location>
</feature>
<dbReference type="Pfam" id="PF26113">
    <property type="entry name" value="GH16_XgeA"/>
    <property type="match status" value="1"/>
</dbReference>
<organism evidence="4 5">
    <name type="scientific">Phanerochaete sordida</name>
    <dbReference type="NCBI Taxonomy" id="48140"/>
    <lineage>
        <taxon>Eukaryota</taxon>
        <taxon>Fungi</taxon>
        <taxon>Dikarya</taxon>
        <taxon>Basidiomycota</taxon>
        <taxon>Agaricomycotina</taxon>
        <taxon>Agaricomycetes</taxon>
        <taxon>Polyporales</taxon>
        <taxon>Phanerochaetaceae</taxon>
        <taxon>Phanerochaete</taxon>
    </lineage>
</organism>
<keyword evidence="4" id="KW-0378">Hydrolase</keyword>
<evidence type="ECO:0000256" key="1">
    <source>
        <dbReference type="SAM" id="MobiDB-lite"/>
    </source>
</evidence>
<feature type="compositionally biased region" description="Gly residues" evidence="1">
    <location>
        <begin position="349"/>
        <end position="362"/>
    </location>
</feature>
<feature type="domain" description="GH16" evidence="3">
    <location>
        <begin position="1"/>
        <end position="272"/>
    </location>
</feature>
<keyword evidence="2" id="KW-0732">Signal</keyword>
<feature type="signal peptide" evidence="2">
    <location>
        <begin position="1"/>
        <end position="19"/>
    </location>
</feature>
<dbReference type="PANTHER" id="PTHR10963">
    <property type="entry name" value="GLYCOSYL HYDROLASE-RELATED"/>
    <property type="match status" value="1"/>
</dbReference>
<feature type="chain" id="PRO_5040235507" evidence="2">
    <location>
        <begin position="20"/>
        <end position="396"/>
    </location>
</feature>
<gene>
    <name evidence="4" type="ORF">PsYK624_161410</name>
</gene>
<protein>
    <submittedName>
        <fullName evidence="4">Glycoside hydrolase family 16 protein</fullName>
    </submittedName>
</protein>
<name>A0A9P3LN26_9APHY</name>
<dbReference type="PANTHER" id="PTHR10963:SF24">
    <property type="entry name" value="GLYCOSIDASE C21B10.07-RELATED"/>
    <property type="match status" value="1"/>
</dbReference>
<comment type="caution">
    <text evidence="4">The sequence shown here is derived from an EMBL/GenBank/DDBJ whole genome shotgun (WGS) entry which is preliminary data.</text>
</comment>
<reference evidence="4 5" key="1">
    <citation type="submission" date="2021-08" db="EMBL/GenBank/DDBJ databases">
        <title>Draft Genome Sequence of Phanerochaete sordida strain YK-624.</title>
        <authorList>
            <person name="Mori T."/>
            <person name="Dohra H."/>
            <person name="Suzuki T."/>
            <person name="Kawagishi H."/>
            <person name="Hirai H."/>
        </authorList>
    </citation>
    <scope>NUCLEOTIDE SEQUENCE [LARGE SCALE GENOMIC DNA]</scope>
    <source>
        <strain evidence="4 5">YK-624</strain>
    </source>
</reference>
<feature type="region of interest" description="Disordered" evidence="1">
    <location>
        <begin position="338"/>
        <end position="362"/>
    </location>
</feature>
<accession>A0A9P3LN26</accession>
<dbReference type="GO" id="GO:0004553">
    <property type="term" value="F:hydrolase activity, hydrolyzing O-glycosyl compounds"/>
    <property type="evidence" value="ECO:0007669"/>
    <property type="project" value="InterPro"/>
</dbReference>
<dbReference type="PROSITE" id="PS51762">
    <property type="entry name" value="GH16_2"/>
    <property type="match status" value="1"/>
</dbReference>
<dbReference type="EMBL" id="BPQB01000123">
    <property type="protein sequence ID" value="GJE99867.1"/>
    <property type="molecule type" value="Genomic_DNA"/>
</dbReference>
<dbReference type="CDD" id="cd02181">
    <property type="entry name" value="GH16_fungal_Lam16A_glucanase"/>
    <property type="match status" value="1"/>
</dbReference>
<evidence type="ECO:0000313" key="5">
    <source>
        <dbReference type="Proteomes" id="UP000703269"/>
    </source>
</evidence>
<proteinExistence type="predicted"/>
<dbReference type="SUPFAM" id="SSF49899">
    <property type="entry name" value="Concanavalin A-like lectins/glucanases"/>
    <property type="match status" value="1"/>
</dbReference>
<dbReference type="InterPro" id="IPR050546">
    <property type="entry name" value="Glycosyl_Hydrlase_16"/>
</dbReference>
<keyword evidence="5" id="KW-1185">Reference proteome</keyword>
<sequence>MLPRVLGLVLLAQVLCATAAQFNLTKEYSGSSFFDDWDYYGAYDASTYGAEVYVTKAQAGSLTSVSPAGHALIRLDNTTDVPYPGKRNSVRLTTQQWFGVGTLWVVDAIHIPFGCSVWPAIWTSGANWPNNGEIDIIEGVNQVAWNQMSIHAAQGCTVPPSPKQSGNLTEGDCSQGVGCVVEENTPNSYGKAFADNGGGVWAAQYDSTGIFIWFWPRNKLPANLQTPSDTLDISSWGTPSAAYASPTCNITEFFGGQQMIIDIALCGEGADSPGVYAQTCGDTQTNACYLDNVINNGSAAYADAYFELAAIRAFSPAGTTTVFGSAAAAGVAPGPNGTATAGAPAASGSSGGGGGGSGGGAAGGGSGGATGGALRLGTGWELALFAGGVGALGALL</sequence>
<dbReference type="Gene3D" id="2.60.120.200">
    <property type="match status" value="1"/>
</dbReference>